<evidence type="ECO:0000313" key="2">
    <source>
        <dbReference type="Proteomes" id="UP000242818"/>
    </source>
</evidence>
<name>A0A1C4ERQ7_9BACT</name>
<dbReference type="Proteomes" id="UP000242818">
    <property type="component" value="Unassembled WGS sequence"/>
</dbReference>
<dbReference type="AlphaFoldDB" id="A0A1C4ERQ7"/>
<organism evidence="1 2">
    <name type="scientific">Chitinophaga costaii</name>
    <dbReference type="NCBI Taxonomy" id="1335309"/>
    <lineage>
        <taxon>Bacteria</taxon>
        <taxon>Pseudomonadati</taxon>
        <taxon>Bacteroidota</taxon>
        <taxon>Chitinophagia</taxon>
        <taxon>Chitinophagales</taxon>
        <taxon>Chitinophagaceae</taxon>
        <taxon>Chitinophaga</taxon>
    </lineage>
</organism>
<gene>
    <name evidence="1" type="ORF">GA0116948_109143</name>
</gene>
<evidence type="ECO:0000313" key="1">
    <source>
        <dbReference type="EMBL" id="SCC46203.1"/>
    </source>
</evidence>
<sequence length="252" mass="27967">MKIMSARHTLHTGRLQREVVIDCYYAADTTGPVQLLLLNDGQHATTLDLAAKLAKQIAGKPILIAAIHAGPQRLQEYGTARLVNERGQGLKATAYTRFVIRELLPFLEQQYAAMQFTQKAFGGFSLGGLSALDIVWQHPSVFQIAGVFSGALWWRSRALDAGYNEATDRIMHKLVSGKGFQPGLRFFFACGTEEETADRNHNGIIDVIDDTQDMVRILTGLGYKDVRYLEIAGGRHDEATWGQGLDAFLDWL</sequence>
<dbReference type="InterPro" id="IPR029058">
    <property type="entry name" value="AB_hydrolase_fold"/>
</dbReference>
<dbReference type="EMBL" id="FMAR01000009">
    <property type="protein sequence ID" value="SCC46203.1"/>
    <property type="molecule type" value="Genomic_DNA"/>
</dbReference>
<dbReference type="InterPro" id="IPR050583">
    <property type="entry name" value="Mycobacterial_A85_antigen"/>
</dbReference>
<dbReference type="RefSeq" id="WP_165798477.1">
    <property type="nucleotide sequence ID" value="NZ_FMAR01000009.1"/>
</dbReference>
<dbReference type="InterPro" id="IPR000801">
    <property type="entry name" value="Esterase-like"/>
</dbReference>
<reference evidence="1 2" key="1">
    <citation type="submission" date="2016-08" db="EMBL/GenBank/DDBJ databases">
        <authorList>
            <person name="Seilhamer J.J."/>
        </authorList>
    </citation>
    <scope>NUCLEOTIDE SEQUENCE [LARGE SCALE GENOMIC DNA]</scope>
    <source>
        <strain evidence="1 2">A37T2</strain>
    </source>
</reference>
<dbReference type="Gene3D" id="3.40.50.1820">
    <property type="entry name" value="alpha/beta hydrolase"/>
    <property type="match status" value="1"/>
</dbReference>
<dbReference type="PANTHER" id="PTHR48098:SF6">
    <property type="entry name" value="FERRI-BACILLIBACTIN ESTERASE BESA"/>
    <property type="match status" value="1"/>
</dbReference>
<protein>
    <submittedName>
        <fullName evidence="1">Putative esterase</fullName>
    </submittedName>
</protein>
<dbReference type="Pfam" id="PF00756">
    <property type="entry name" value="Esterase"/>
    <property type="match status" value="1"/>
</dbReference>
<dbReference type="STRING" id="1335309.GA0116948_109143"/>
<keyword evidence="2" id="KW-1185">Reference proteome</keyword>
<accession>A0A1C4ERQ7</accession>
<proteinExistence type="predicted"/>
<dbReference type="PANTHER" id="PTHR48098">
    <property type="entry name" value="ENTEROCHELIN ESTERASE-RELATED"/>
    <property type="match status" value="1"/>
</dbReference>
<dbReference type="SUPFAM" id="SSF53474">
    <property type="entry name" value="alpha/beta-Hydrolases"/>
    <property type="match status" value="1"/>
</dbReference>